<dbReference type="OrthoDB" id="5358959at2759"/>
<evidence type="ECO:0000313" key="2">
    <source>
        <dbReference type="Proteomes" id="UP000016932"/>
    </source>
</evidence>
<dbReference type="EMBL" id="KB446558">
    <property type="protein sequence ID" value="EME83377.1"/>
    <property type="molecule type" value="Genomic_DNA"/>
</dbReference>
<organism evidence="1 2">
    <name type="scientific">Pseudocercospora fijiensis (strain CIRAD86)</name>
    <name type="common">Black leaf streak disease fungus</name>
    <name type="synonym">Mycosphaerella fijiensis</name>
    <dbReference type="NCBI Taxonomy" id="383855"/>
    <lineage>
        <taxon>Eukaryota</taxon>
        <taxon>Fungi</taxon>
        <taxon>Dikarya</taxon>
        <taxon>Ascomycota</taxon>
        <taxon>Pezizomycotina</taxon>
        <taxon>Dothideomycetes</taxon>
        <taxon>Dothideomycetidae</taxon>
        <taxon>Mycosphaerellales</taxon>
        <taxon>Mycosphaerellaceae</taxon>
        <taxon>Pseudocercospora</taxon>
    </lineage>
</organism>
<dbReference type="VEuPathDB" id="FungiDB:MYCFIDRAFT_174826"/>
<dbReference type="Proteomes" id="UP000016932">
    <property type="component" value="Unassembled WGS sequence"/>
</dbReference>
<name>M3B1T8_PSEFD</name>
<reference evidence="1 2" key="1">
    <citation type="journal article" date="2012" name="PLoS Pathog.">
        <title>Diverse lifestyles and strategies of plant pathogenesis encoded in the genomes of eighteen Dothideomycetes fungi.</title>
        <authorList>
            <person name="Ohm R.A."/>
            <person name="Feau N."/>
            <person name="Henrissat B."/>
            <person name="Schoch C.L."/>
            <person name="Horwitz B.A."/>
            <person name="Barry K.W."/>
            <person name="Condon B.J."/>
            <person name="Copeland A.C."/>
            <person name="Dhillon B."/>
            <person name="Glaser F."/>
            <person name="Hesse C.N."/>
            <person name="Kosti I."/>
            <person name="LaButti K."/>
            <person name="Lindquist E.A."/>
            <person name="Lucas S."/>
            <person name="Salamov A.A."/>
            <person name="Bradshaw R.E."/>
            <person name="Ciuffetti L."/>
            <person name="Hamelin R.C."/>
            <person name="Kema G.H.J."/>
            <person name="Lawrence C."/>
            <person name="Scott J.A."/>
            <person name="Spatafora J.W."/>
            <person name="Turgeon B.G."/>
            <person name="de Wit P.J.G.M."/>
            <person name="Zhong S."/>
            <person name="Goodwin S.B."/>
            <person name="Grigoriev I.V."/>
        </authorList>
    </citation>
    <scope>NUCLEOTIDE SEQUENCE [LARGE SCALE GENOMIC DNA]</scope>
    <source>
        <strain evidence="1 2">CIRAD86</strain>
    </source>
</reference>
<dbReference type="HOGENOM" id="CLU_331791_0_0_1"/>
<accession>M3B1T8</accession>
<gene>
    <name evidence="1" type="ORF">MYCFIDRAFT_174826</name>
</gene>
<evidence type="ECO:0000313" key="1">
    <source>
        <dbReference type="EMBL" id="EME83377.1"/>
    </source>
</evidence>
<dbReference type="GeneID" id="19333259"/>
<sequence length="863" mass="95472">MLQPYHLPRVSKLLTPRVAFAPELVNVCEKMSLKEIRWHFSRIAIIDSQSSAGLLAQQNMALAWLATPVHRSMSTRSAAQNGRWLAWRKTAIGLEWPMRLECSIEAVYGSCGLSQVATSFGEGKMYLKVMTEGRVKSGLARLHLMYQAWIWLFGLVACVVAEEEEEVRAKTSWADREIFLSDSIPAMLDMDFAVVDLVVRRTLAAVGKDALIELYNVCCYGYVCPPGRSSFRIHSQEWLIDVSQARGASTPMSETFADLRVIAFQGYCKPPGWGCCGSQGQIYPLDGSQCCSDGNHCPPGSRCVRCSDDVSEICCRGSSGLFTATYATDVATLTYSSADEATTSYSTYTMERESRDRRSFVLTLREFWQVHLVLSFIYADRVDYSYVTNSADAESSFAEITSSIASDASWTASFNSDLATILATVPSVSLAGVEAVPAAEEELRQQVLGTPMSWAYSSAFLRSWLECSQSRCNWTVKSGRAFRFCYVLTAIEYTITAEDVSLIALRVIPVESKFDYRKEQWGFTIGQGHHDLIITAVLLLKCRRRNEEDLDEPKADHTCTPPALPSLSPRVFAETSHPSMLPDKTISIDVTDGGQQRIEEREEMALLWYRRRHRIAANRVGALKTCVGWPWGACHMPWRMLCADLGTVSIVVDNGDVHFRPLSVSARNASRVITGSVGASIPDEKMSWDVSTVSVELPGKTIASLTSPSFNRDSHLSCFPEADTRQKHSVSAATAGTASVLPAVSGTGRLTSCPHYGLICHMDDDIFSRLRQALHLSCNIALSAFASRLLRGRLQTRARGQKLGNMQHLALMNLRRKSAQLPHHPNLLLSAYICALLTPTAPTHTQAFAALISLTFPPSHQAW</sequence>
<keyword evidence="2" id="KW-1185">Reference proteome</keyword>
<protein>
    <submittedName>
        <fullName evidence="1">Uncharacterized protein</fullName>
    </submittedName>
</protein>
<proteinExistence type="predicted"/>
<dbReference type="RefSeq" id="XP_007926617.1">
    <property type="nucleotide sequence ID" value="XM_007928426.1"/>
</dbReference>
<dbReference type="KEGG" id="pfj:MYCFIDRAFT_174826"/>
<dbReference type="AlphaFoldDB" id="M3B1T8"/>